<dbReference type="PROSITE" id="PS50850">
    <property type="entry name" value="MFS"/>
    <property type="match status" value="1"/>
</dbReference>
<keyword evidence="11" id="KW-1185">Reference proteome</keyword>
<feature type="transmembrane region" description="Helical" evidence="8">
    <location>
        <begin position="35"/>
        <end position="57"/>
    </location>
</feature>
<keyword evidence="6 8" id="KW-0472">Membrane</keyword>
<dbReference type="PANTHER" id="PTHR48020">
    <property type="entry name" value="PROTON MYO-INOSITOL COTRANSPORTER"/>
    <property type="match status" value="1"/>
</dbReference>
<name>A0ABU9GCH1_COBMA</name>
<evidence type="ECO:0000256" key="2">
    <source>
        <dbReference type="ARBA" id="ARBA00010992"/>
    </source>
</evidence>
<feature type="transmembrane region" description="Helical" evidence="8">
    <location>
        <begin position="440"/>
        <end position="458"/>
    </location>
</feature>
<feature type="transmembrane region" description="Helical" evidence="8">
    <location>
        <begin position="309"/>
        <end position="329"/>
    </location>
</feature>
<evidence type="ECO:0000313" key="11">
    <source>
        <dbReference type="Proteomes" id="UP001378242"/>
    </source>
</evidence>
<feature type="transmembrane region" description="Helical" evidence="8">
    <location>
        <begin position="193"/>
        <end position="212"/>
    </location>
</feature>
<keyword evidence="3 7" id="KW-0813">Transport</keyword>
<evidence type="ECO:0000256" key="5">
    <source>
        <dbReference type="ARBA" id="ARBA00022989"/>
    </source>
</evidence>
<feature type="transmembrane region" description="Helical" evidence="8">
    <location>
        <begin position="417"/>
        <end position="434"/>
    </location>
</feature>
<dbReference type="RefSeq" id="WP_341541593.1">
    <property type="nucleotide sequence ID" value="NZ_JBAKAP010000001.1"/>
</dbReference>
<dbReference type="InterPro" id="IPR020846">
    <property type="entry name" value="MFS_dom"/>
</dbReference>
<evidence type="ECO:0000313" key="10">
    <source>
        <dbReference type="EMBL" id="MEL0615314.1"/>
    </source>
</evidence>
<sequence length="490" mass="53953">MSGDTIHLYTLERLTSANRCLSFTPHWMSYAMPRILQWSITVALAGFLFGFDTAVISGADTSLQSQWGLSDLMHGLVIMSMALWGTVIGAIFGNWPTDHFGRRATLIGIGILYLVSALGSALATDPYLFSFFRLLGGLGVGASSVAAPIYISEIAPRERRGALVGLYQFNVVFGIVIAFVSNYFIGFMDGENWRWMLGVEAVPAALYLLMICKVPRSPRWLILKRNDEAAAAEIIRLINPKADIAEEIAIIRGTESEESAKQHTRLFAWRYRLPILFAFLIAAFNQLSGINFIIYYAPRILAEAQLESSAALLSTAGIGVINLVFTMLGMSLIDKLGRRTLILIGSAGYLLSLCLIAWAFHLEDFSAMGGYGVPILLGVFIAAHAMSQGTVIWVFISEIFPNKVRAMGQSFGSSVHWIFAALIALLMPTILSQFSGGPVFAFFAFMMLLQLIFVLFFMPETKGVSLEELQGRLVRPTRREQAAALEPQSR</sequence>
<organism evidence="10 11">
    <name type="scientific">Cobetia marina</name>
    <name type="common">Deleya marina</name>
    <dbReference type="NCBI Taxonomy" id="28258"/>
    <lineage>
        <taxon>Bacteria</taxon>
        <taxon>Pseudomonadati</taxon>
        <taxon>Pseudomonadota</taxon>
        <taxon>Gammaproteobacteria</taxon>
        <taxon>Oceanospirillales</taxon>
        <taxon>Halomonadaceae</taxon>
        <taxon>Cobetia</taxon>
    </lineage>
</organism>
<keyword evidence="4 8" id="KW-0812">Transmembrane</keyword>
<evidence type="ECO:0000256" key="1">
    <source>
        <dbReference type="ARBA" id="ARBA00004141"/>
    </source>
</evidence>
<evidence type="ECO:0000256" key="8">
    <source>
        <dbReference type="SAM" id="Phobius"/>
    </source>
</evidence>
<dbReference type="PROSITE" id="PS00217">
    <property type="entry name" value="SUGAR_TRANSPORT_2"/>
    <property type="match status" value="1"/>
</dbReference>
<comment type="subcellular location">
    <subcellularLocation>
        <location evidence="1">Membrane</location>
        <topology evidence="1">Multi-pass membrane protein</topology>
    </subcellularLocation>
</comment>
<evidence type="ECO:0000259" key="9">
    <source>
        <dbReference type="PROSITE" id="PS50850"/>
    </source>
</evidence>
<evidence type="ECO:0000256" key="7">
    <source>
        <dbReference type="RuleBase" id="RU003346"/>
    </source>
</evidence>
<evidence type="ECO:0000256" key="4">
    <source>
        <dbReference type="ARBA" id="ARBA00022692"/>
    </source>
</evidence>
<feature type="domain" description="Major facilitator superfamily (MFS) profile" evidence="9">
    <location>
        <begin position="38"/>
        <end position="462"/>
    </location>
</feature>
<feature type="transmembrane region" description="Helical" evidence="8">
    <location>
        <begin position="104"/>
        <end position="124"/>
    </location>
</feature>
<feature type="transmembrane region" description="Helical" evidence="8">
    <location>
        <begin position="341"/>
        <end position="361"/>
    </location>
</feature>
<comment type="caution">
    <text evidence="10">The sequence shown here is derived from an EMBL/GenBank/DDBJ whole genome shotgun (WGS) entry which is preliminary data.</text>
</comment>
<dbReference type="PANTHER" id="PTHR48020:SF12">
    <property type="entry name" value="PROTON MYO-INOSITOL COTRANSPORTER"/>
    <property type="match status" value="1"/>
</dbReference>
<reference evidence="10 11" key="1">
    <citation type="submission" date="2024-02" db="EMBL/GenBank/DDBJ databases">
        <title>Bacteria isolated from the canopy kelp, Nereocystis luetkeana.</title>
        <authorList>
            <person name="Pfister C.A."/>
            <person name="Younker I.T."/>
            <person name="Light S.H."/>
        </authorList>
    </citation>
    <scope>NUCLEOTIDE SEQUENCE [LARGE SCALE GENOMIC DNA]</scope>
    <source>
        <strain evidence="10 11">TI.5.07</strain>
    </source>
</reference>
<feature type="transmembrane region" description="Helical" evidence="8">
    <location>
        <begin position="373"/>
        <end position="396"/>
    </location>
</feature>
<protein>
    <submittedName>
        <fullName evidence="10">Sugar porter family MFS transporter</fullName>
    </submittedName>
</protein>
<feature type="transmembrane region" description="Helical" evidence="8">
    <location>
        <begin position="275"/>
        <end position="297"/>
    </location>
</feature>
<dbReference type="InterPro" id="IPR036259">
    <property type="entry name" value="MFS_trans_sf"/>
</dbReference>
<accession>A0ABU9GCH1</accession>
<feature type="transmembrane region" description="Helical" evidence="8">
    <location>
        <begin position="72"/>
        <end position="92"/>
    </location>
</feature>
<dbReference type="InterPro" id="IPR005828">
    <property type="entry name" value="MFS_sugar_transport-like"/>
</dbReference>
<dbReference type="InterPro" id="IPR050814">
    <property type="entry name" value="Myo-inositol_Transporter"/>
</dbReference>
<dbReference type="Pfam" id="PF00083">
    <property type="entry name" value="Sugar_tr"/>
    <property type="match status" value="1"/>
</dbReference>
<dbReference type="Gene3D" id="1.20.1250.20">
    <property type="entry name" value="MFS general substrate transporter like domains"/>
    <property type="match status" value="1"/>
</dbReference>
<feature type="transmembrane region" description="Helical" evidence="8">
    <location>
        <begin position="130"/>
        <end position="151"/>
    </location>
</feature>
<feature type="transmembrane region" description="Helical" evidence="8">
    <location>
        <begin position="163"/>
        <end position="187"/>
    </location>
</feature>
<dbReference type="InterPro" id="IPR005829">
    <property type="entry name" value="Sugar_transporter_CS"/>
</dbReference>
<gene>
    <name evidence="10" type="ORF">V6243_00620</name>
</gene>
<dbReference type="PRINTS" id="PR00171">
    <property type="entry name" value="SUGRTRNSPORT"/>
</dbReference>
<dbReference type="Proteomes" id="UP001378242">
    <property type="component" value="Unassembled WGS sequence"/>
</dbReference>
<proteinExistence type="inferred from homology"/>
<evidence type="ECO:0000256" key="6">
    <source>
        <dbReference type="ARBA" id="ARBA00023136"/>
    </source>
</evidence>
<keyword evidence="5 8" id="KW-1133">Transmembrane helix</keyword>
<evidence type="ECO:0000256" key="3">
    <source>
        <dbReference type="ARBA" id="ARBA00022448"/>
    </source>
</evidence>
<dbReference type="NCBIfam" id="TIGR00879">
    <property type="entry name" value="SP"/>
    <property type="match status" value="1"/>
</dbReference>
<dbReference type="InterPro" id="IPR003663">
    <property type="entry name" value="Sugar/inositol_transpt"/>
</dbReference>
<dbReference type="SUPFAM" id="SSF103473">
    <property type="entry name" value="MFS general substrate transporter"/>
    <property type="match status" value="1"/>
</dbReference>
<comment type="similarity">
    <text evidence="2 7">Belongs to the major facilitator superfamily. Sugar transporter (TC 2.A.1.1) family.</text>
</comment>
<dbReference type="EMBL" id="JBAKAP010000001">
    <property type="protein sequence ID" value="MEL0615314.1"/>
    <property type="molecule type" value="Genomic_DNA"/>
</dbReference>